<dbReference type="SMART" id="SM00382">
    <property type="entry name" value="AAA"/>
    <property type="match status" value="1"/>
</dbReference>
<evidence type="ECO:0000313" key="4">
    <source>
        <dbReference type="Proteomes" id="UP000029878"/>
    </source>
</evidence>
<comment type="similarity">
    <text evidence="1">Belongs to the GSP E family.</text>
</comment>
<dbReference type="Gene3D" id="3.40.50.300">
    <property type="entry name" value="P-loop containing nucleotide triphosphate hydrolases"/>
    <property type="match status" value="1"/>
</dbReference>
<dbReference type="AlphaFoldDB" id="A0A4U8SFV5"/>
<dbReference type="RefSeq" id="WP_034347428.1">
    <property type="nucleotide sequence ID" value="NZ_FZNG01000002.1"/>
</dbReference>
<dbReference type="EMBL" id="JRPL02000001">
    <property type="protein sequence ID" value="TLD84917.1"/>
    <property type="molecule type" value="Genomic_DNA"/>
</dbReference>
<reference evidence="3 4" key="1">
    <citation type="journal article" date="2014" name="Genome Announc.">
        <title>Draft genome sequences of eight enterohepatic helicobacter species isolated from both laboratory and wild rodents.</title>
        <authorList>
            <person name="Sheh A."/>
            <person name="Shen Z."/>
            <person name="Fox J.G."/>
        </authorList>
    </citation>
    <scope>NUCLEOTIDE SEQUENCE [LARGE SCALE GENOMIC DNA]</scope>
    <source>
        <strain evidence="3 4">ATCC 700114</strain>
    </source>
</reference>
<dbReference type="GO" id="GO:0016887">
    <property type="term" value="F:ATP hydrolysis activity"/>
    <property type="evidence" value="ECO:0007669"/>
    <property type="project" value="InterPro"/>
</dbReference>
<protein>
    <submittedName>
        <fullName evidence="3">Twitching motility protein</fullName>
    </submittedName>
</protein>
<feature type="domain" description="AAA+ ATPase" evidence="2">
    <location>
        <begin position="125"/>
        <end position="271"/>
    </location>
</feature>
<dbReference type="InterPro" id="IPR001482">
    <property type="entry name" value="T2SS/T4SS_dom"/>
</dbReference>
<evidence type="ECO:0000256" key="1">
    <source>
        <dbReference type="ARBA" id="ARBA00006611"/>
    </source>
</evidence>
<dbReference type="InterPro" id="IPR003593">
    <property type="entry name" value="AAA+_ATPase"/>
</dbReference>
<dbReference type="InterPro" id="IPR027417">
    <property type="entry name" value="P-loop_NTPase"/>
</dbReference>
<dbReference type="Proteomes" id="UP000029878">
    <property type="component" value="Unassembled WGS sequence"/>
</dbReference>
<name>A0A4U8SFV5_9HELI</name>
<accession>A0A4U8SFV5</accession>
<proteinExistence type="inferred from homology"/>
<comment type="caution">
    <text evidence="3">The sequence shown here is derived from an EMBL/GenBank/DDBJ whole genome shotgun (WGS) entry which is preliminary data.</text>
</comment>
<evidence type="ECO:0000259" key="2">
    <source>
        <dbReference type="SMART" id="SM00382"/>
    </source>
</evidence>
<gene>
    <name evidence="3" type="ORF">LS81_000725</name>
</gene>
<dbReference type="OrthoDB" id="9805147at2"/>
<dbReference type="PANTHER" id="PTHR30486">
    <property type="entry name" value="TWITCHING MOTILITY PROTEIN PILT"/>
    <property type="match status" value="1"/>
</dbReference>
<dbReference type="SUPFAM" id="SSF52540">
    <property type="entry name" value="P-loop containing nucleoside triphosphate hydrolases"/>
    <property type="match status" value="1"/>
</dbReference>
<dbReference type="Pfam" id="PF00437">
    <property type="entry name" value="T2SSE"/>
    <property type="match status" value="1"/>
</dbReference>
<dbReference type="InterPro" id="IPR050921">
    <property type="entry name" value="T4SS_GSP_E_ATPase"/>
</dbReference>
<sequence length="319" mass="35667">MILTQIINDAIRYNANDIHLQFNMIGNDIKDIRIYFRVKKQILPYNYHEDSKVMSQVVFEAIEGLCDTLQNEQSCSVYIGDVRCRISKFEAINGICYAIRVYNNQIPTLESIQAPSAIAKLCENTSGLILVCGTTGAGKSTTLAAMIHYINTHARKHILTLEDPIEYIHKNDKSLISQREIGIHSNNFETSLIASLREDPDVILIGEILNAKVLELAIVHALSGHLVLASFHAHNCMDAITRMIGMRQRDINIHANLSACLRGIVTQGLYEDGERLMADFEILLATAAVSALIKDDKIWQLDSQISMGKSIGMQHFSKI</sequence>
<organism evidence="3 4">
    <name type="scientific">Helicobacter trogontum</name>
    <dbReference type="NCBI Taxonomy" id="50960"/>
    <lineage>
        <taxon>Bacteria</taxon>
        <taxon>Pseudomonadati</taxon>
        <taxon>Campylobacterota</taxon>
        <taxon>Epsilonproteobacteria</taxon>
        <taxon>Campylobacterales</taxon>
        <taxon>Helicobacteraceae</taxon>
        <taxon>Helicobacter</taxon>
    </lineage>
</organism>
<dbReference type="PANTHER" id="PTHR30486:SF6">
    <property type="entry name" value="TYPE IV PILUS RETRACTATION ATPASE PILT"/>
    <property type="match status" value="1"/>
</dbReference>
<evidence type="ECO:0000313" key="3">
    <source>
        <dbReference type="EMBL" id="TLD84917.1"/>
    </source>
</evidence>